<comment type="caution">
    <text evidence="3">The sequence shown here is derived from an EMBL/GenBank/DDBJ whole genome shotgun (WGS) entry which is preliminary data.</text>
</comment>
<dbReference type="Gene3D" id="3.10.129.10">
    <property type="entry name" value="Hotdog Thioesterase"/>
    <property type="match status" value="1"/>
</dbReference>
<dbReference type="SUPFAM" id="SSF54637">
    <property type="entry name" value="Thioesterase/thiol ester dehydrase-isomerase"/>
    <property type="match status" value="1"/>
</dbReference>
<evidence type="ECO:0000259" key="2">
    <source>
        <dbReference type="Pfam" id="PF03061"/>
    </source>
</evidence>
<dbReference type="InterPro" id="IPR052723">
    <property type="entry name" value="Acyl-CoA_thioesterase_PaaI"/>
</dbReference>
<dbReference type="InterPro" id="IPR029069">
    <property type="entry name" value="HotDog_dom_sf"/>
</dbReference>
<evidence type="ECO:0000256" key="1">
    <source>
        <dbReference type="ARBA" id="ARBA00022801"/>
    </source>
</evidence>
<dbReference type="CDD" id="cd03443">
    <property type="entry name" value="PaaI_thioesterase"/>
    <property type="match status" value="1"/>
</dbReference>
<gene>
    <name evidence="3" type="ORF">KJB30_03905</name>
</gene>
<sequence length="150" mass="16426">MYENIYDQLMVKDAQLPFALPEWIAVAPFEEYLGMRIEQAGNGQAVLTMPFKAALCQGGGLMHGGAVVSLADTALAMAIKTILPEGSLFATIEMGLIFHAPVRWGTVRAEARVIETRERDIVGGVEVITEEGIKAATFKATFRVKREKEK</sequence>
<reference evidence="3 4" key="1">
    <citation type="submission" date="2021-05" db="EMBL/GenBank/DDBJ databases">
        <title>The draft genome of Geobacter chapellei DSM 13688.</title>
        <authorList>
            <person name="Xu Z."/>
            <person name="Masuda Y."/>
            <person name="Itoh H."/>
            <person name="Senoo K."/>
        </authorList>
    </citation>
    <scope>NUCLEOTIDE SEQUENCE [LARGE SCALE GENOMIC DNA]</scope>
    <source>
        <strain evidence="3 4">DSM 13688</strain>
    </source>
</reference>
<dbReference type="EMBL" id="JAHDYS010000003">
    <property type="protein sequence ID" value="MBT1070917.1"/>
    <property type="molecule type" value="Genomic_DNA"/>
</dbReference>
<dbReference type="Proteomes" id="UP000784128">
    <property type="component" value="Unassembled WGS sequence"/>
</dbReference>
<feature type="domain" description="Thioesterase" evidence="2">
    <location>
        <begin position="59"/>
        <end position="135"/>
    </location>
</feature>
<dbReference type="RefSeq" id="WP_214296632.1">
    <property type="nucleotide sequence ID" value="NZ_JAHDYS010000003.1"/>
</dbReference>
<accession>A0ABS5U5J1</accession>
<keyword evidence="4" id="KW-1185">Reference proteome</keyword>
<protein>
    <submittedName>
        <fullName evidence="3">PaaI family thioesterase</fullName>
    </submittedName>
</protein>
<dbReference type="InterPro" id="IPR003736">
    <property type="entry name" value="PAAI_dom"/>
</dbReference>
<dbReference type="InterPro" id="IPR006683">
    <property type="entry name" value="Thioestr_dom"/>
</dbReference>
<dbReference type="PANTHER" id="PTHR42856:SF1">
    <property type="entry name" value="ACYL-COENZYME A THIOESTERASE PAAI"/>
    <property type="match status" value="1"/>
</dbReference>
<name>A0ABS5U5J1_9BACT</name>
<dbReference type="NCBIfam" id="TIGR00369">
    <property type="entry name" value="unchar_dom_1"/>
    <property type="match status" value="1"/>
</dbReference>
<dbReference type="PANTHER" id="PTHR42856">
    <property type="entry name" value="ACYL-COENZYME A THIOESTERASE PAAI"/>
    <property type="match status" value="1"/>
</dbReference>
<keyword evidence="1" id="KW-0378">Hydrolase</keyword>
<evidence type="ECO:0000313" key="4">
    <source>
        <dbReference type="Proteomes" id="UP000784128"/>
    </source>
</evidence>
<organism evidence="3 4">
    <name type="scientific">Pelotalea chapellei</name>
    <dbReference type="NCBI Taxonomy" id="44671"/>
    <lineage>
        <taxon>Bacteria</taxon>
        <taxon>Pseudomonadati</taxon>
        <taxon>Thermodesulfobacteriota</taxon>
        <taxon>Desulfuromonadia</taxon>
        <taxon>Geobacterales</taxon>
        <taxon>Geobacteraceae</taxon>
        <taxon>Pelotalea</taxon>
    </lineage>
</organism>
<dbReference type="Pfam" id="PF03061">
    <property type="entry name" value="4HBT"/>
    <property type="match status" value="1"/>
</dbReference>
<evidence type="ECO:0000313" key="3">
    <source>
        <dbReference type="EMBL" id="MBT1070917.1"/>
    </source>
</evidence>
<proteinExistence type="predicted"/>